<dbReference type="PANTHER" id="PTHR31726">
    <property type="entry name" value="PROTEIN ICE2"/>
    <property type="match status" value="1"/>
</dbReference>
<name>A0A162WW96_DIDRA</name>
<dbReference type="GO" id="GO:0048309">
    <property type="term" value="P:endoplasmic reticulum inheritance"/>
    <property type="evidence" value="ECO:0007669"/>
    <property type="project" value="TreeGrafter"/>
</dbReference>
<evidence type="ECO:0000313" key="2">
    <source>
        <dbReference type="Proteomes" id="UP000076837"/>
    </source>
</evidence>
<reference evidence="1 2" key="1">
    <citation type="journal article" date="2016" name="Sci. Rep.">
        <title>Draft genome sequencing and secretome analysis of fungal phytopathogen Ascochyta rabiei provides insight into the necrotrophic effector repertoire.</title>
        <authorList>
            <person name="Verma S."/>
            <person name="Gazara R.K."/>
            <person name="Nizam S."/>
            <person name="Parween S."/>
            <person name="Chattopadhyay D."/>
            <person name="Verma P.K."/>
        </authorList>
    </citation>
    <scope>NUCLEOTIDE SEQUENCE [LARGE SCALE GENOMIC DNA]</scope>
    <source>
        <strain evidence="1 2">ArDII</strain>
    </source>
</reference>
<gene>
    <name evidence="1" type="ORF">ST47_g9611</name>
</gene>
<dbReference type="GO" id="GO:0000921">
    <property type="term" value="P:septin ring assembly"/>
    <property type="evidence" value="ECO:0007669"/>
    <property type="project" value="TreeGrafter"/>
</dbReference>
<dbReference type="GO" id="GO:0032541">
    <property type="term" value="C:cortical endoplasmic reticulum"/>
    <property type="evidence" value="ECO:0007669"/>
    <property type="project" value="TreeGrafter"/>
</dbReference>
<dbReference type="Pfam" id="PF08426">
    <property type="entry name" value="ICE2"/>
    <property type="match status" value="1"/>
</dbReference>
<dbReference type="InterPro" id="IPR013635">
    <property type="entry name" value="Ice2"/>
</dbReference>
<keyword evidence="2" id="KW-1185">Reference proteome</keyword>
<dbReference type="STRING" id="5454.A0A162WW96"/>
<evidence type="ECO:0000313" key="1">
    <source>
        <dbReference type="EMBL" id="KZM19238.1"/>
    </source>
</evidence>
<dbReference type="OrthoDB" id="5577218at2759"/>
<comment type="caution">
    <text evidence="1">The sequence shown here is derived from an EMBL/GenBank/DDBJ whole genome shotgun (WGS) entry which is preliminary data.</text>
</comment>
<dbReference type="GO" id="GO:0005789">
    <property type="term" value="C:endoplasmic reticulum membrane"/>
    <property type="evidence" value="ECO:0007669"/>
    <property type="project" value="TreeGrafter"/>
</dbReference>
<protein>
    <submittedName>
        <fullName evidence="1">Uncharacterized protein</fullName>
    </submittedName>
</protein>
<dbReference type="GO" id="GO:0097038">
    <property type="term" value="C:perinuclear endoplasmic reticulum"/>
    <property type="evidence" value="ECO:0007669"/>
    <property type="project" value="TreeGrafter"/>
</dbReference>
<organism evidence="1 2">
    <name type="scientific">Didymella rabiei</name>
    <name type="common">Chickpea ascochyta blight fungus</name>
    <name type="synonym">Mycosphaerella rabiei</name>
    <dbReference type="NCBI Taxonomy" id="5454"/>
    <lineage>
        <taxon>Eukaryota</taxon>
        <taxon>Fungi</taxon>
        <taxon>Dikarya</taxon>
        <taxon>Ascomycota</taxon>
        <taxon>Pezizomycotina</taxon>
        <taxon>Dothideomycetes</taxon>
        <taxon>Pleosporomycetidae</taxon>
        <taxon>Pleosporales</taxon>
        <taxon>Pleosporineae</taxon>
        <taxon>Didymellaceae</taxon>
        <taxon>Ascochyta</taxon>
    </lineage>
</organism>
<dbReference type="EMBL" id="JYNV01000297">
    <property type="protein sequence ID" value="KZM19238.1"/>
    <property type="molecule type" value="Genomic_DNA"/>
</dbReference>
<dbReference type="AlphaFoldDB" id="A0A162WW96"/>
<dbReference type="Proteomes" id="UP000076837">
    <property type="component" value="Unassembled WGS sequence"/>
</dbReference>
<proteinExistence type="predicted"/>
<sequence>MWFARVLSSTFFLGAIIFTIPLAFDIGGRTCGLAFSLSLSVYYFLYSCLRLATPDRSRFRWFLGNVVAWAQWLAIPALLIWSLNKFSIDATNNAGWVEGTFGGRRADYKSVQDWIFGSEGLLHNFSIGAWDKTLRYSTPAFQIAEGFCSLLVIQAAGQITRWVVNRERGDNWMIGLLVASASVISTSVYFLWRITTFPEISNVDAILIGAAITTAIFLAGWGIASARGNPVESALLFAYVTLCIYQIFTDYQPTPGSTAAESAAPEPALPPLPPIIMASYTTLLHALGSLPAIIHTGFNLMVGAVMTITPSVIISLAYRVFVMYAAARIIPAIRESGARALSQEPSLDDDDETSKILGFLTWFSPSIIIAVYTSLLMQHFASGNGTDGSAVTGEWWTNQGGDAGGNMWRWINLAITMGLYAIELQISKADDDGRLTSHWKTD</sequence>
<dbReference type="PANTHER" id="PTHR31726:SF2">
    <property type="entry name" value="PROTEIN ICE2"/>
    <property type="match status" value="1"/>
</dbReference>
<accession>A0A162WW96</accession>